<feature type="region of interest" description="Disordered" evidence="12">
    <location>
        <begin position="80"/>
        <end position="119"/>
    </location>
</feature>
<keyword evidence="3" id="KW-0597">Phosphoprotein</keyword>
<evidence type="ECO:0000256" key="10">
    <source>
        <dbReference type="ARBA" id="ARBA00075773"/>
    </source>
</evidence>
<dbReference type="Pfam" id="PF00400">
    <property type="entry name" value="WD40"/>
    <property type="match status" value="1"/>
</dbReference>
<name>A0AAD1S5U9_PELCU</name>
<dbReference type="EMBL" id="OW240916">
    <property type="protein sequence ID" value="CAH2291840.1"/>
    <property type="molecule type" value="Genomic_DNA"/>
</dbReference>
<evidence type="ECO:0000256" key="4">
    <source>
        <dbReference type="ARBA" id="ARBA00022574"/>
    </source>
</evidence>
<keyword evidence="14" id="KW-1185">Reference proteome</keyword>
<keyword evidence="6" id="KW-0539">Nucleus</keyword>
<dbReference type="PANTHER" id="PTHR18359:SF0">
    <property type="entry name" value="U3 SMALL NUCLEOLAR RNA-ASSOCIATED PROTEIN 18 HOMOLOG"/>
    <property type="match status" value="1"/>
</dbReference>
<evidence type="ECO:0000256" key="9">
    <source>
        <dbReference type="ARBA" id="ARBA00074442"/>
    </source>
</evidence>
<protein>
    <recommendedName>
        <fullName evidence="9">U3 small nucleolar RNA-associated protein 18 homolog</fullName>
    </recommendedName>
    <alternativeName>
        <fullName evidence="10">WD repeat-containing protein 50</fullName>
    </alternativeName>
</protein>
<evidence type="ECO:0000313" key="14">
    <source>
        <dbReference type="Proteomes" id="UP001295444"/>
    </source>
</evidence>
<keyword evidence="4 11" id="KW-0853">WD repeat</keyword>
<comment type="subcellular location">
    <subcellularLocation>
        <location evidence="1">Nucleus</location>
        <location evidence="1">Nucleolus</location>
    </subcellularLocation>
</comment>
<dbReference type="AlphaFoldDB" id="A0AAD1S5U9"/>
<dbReference type="FunFam" id="2.130.10.10:FF:000121">
    <property type="entry name" value="U3 small nucleolar RNA-associated protein 18 homolog"/>
    <property type="match status" value="1"/>
</dbReference>
<evidence type="ECO:0000256" key="5">
    <source>
        <dbReference type="ARBA" id="ARBA00022737"/>
    </source>
</evidence>
<dbReference type="Proteomes" id="UP001295444">
    <property type="component" value="Chromosome 05"/>
</dbReference>
<organism evidence="13 14">
    <name type="scientific">Pelobates cultripes</name>
    <name type="common">Western spadefoot toad</name>
    <dbReference type="NCBI Taxonomy" id="61616"/>
    <lineage>
        <taxon>Eukaryota</taxon>
        <taxon>Metazoa</taxon>
        <taxon>Chordata</taxon>
        <taxon>Craniata</taxon>
        <taxon>Vertebrata</taxon>
        <taxon>Euteleostomi</taxon>
        <taxon>Amphibia</taxon>
        <taxon>Batrachia</taxon>
        <taxon>Anura</taxon>
        <taxon>Pelobatoidea</taxon>
        <taxon>Pelobatidae</taxon>
        <taxon>Pelobates</taxon>
    </lineage>
</organism>
<sequence>MFPSFSTCGSYMSEMSSDIGAQLRRNKRYRTNVQEDEELLMKEEALRAKNLKTLHEKPDTERCLEDLVFGGEELFVEKLIGETKRRDEPNENASSSESEDDGHEHGSLLPKKPAWVDDDDDVDEKIEMTHRYRKGFQKSKQEAALSKEKLQMRLREEFQKAMGGVQSWASIEHKKKGANQDDDDDDDDDDGSEEENEDNLLSKTGNLLTKSSSLPRGVLQVKRCLSANHERLSKVPLSTVQFHPLAQVIMTAGVDRTISLFQVDGKLNPKIQSIHLEKFPIFKAQFSADGEQVVATGMRQRLFYIYDMMGGNIIPFHRIRGVNEKCLQQFEVSNDGSFLLFNGSAGYLHLLSMKTKELIGSMKMNGNSMKAVFSPDCSKIISNSDDGSVYIWDVKSRRCINKFTDDGSVHGASLALSRDGRYLTCGSNSGVVNIYNYEDCLQATNPKPLRSIMNLVTAASSMVFNLQTEILAVASNKLDDAVKLIHIPSFTVFSNFPTQGNRRTIHLPSAMDFSPRSGFFSIANNKGEALLYRLKHYTDF</sequence>
<dbReference type="SUPFAM" id="SSF50978">
    <property type="entry name" value="WD40 repeat-like"/>
    <property type="match status" value="1"/>
</dbReference>
<proteinExistence type="inferred from homology"/>
<feature type="region of interest" description="Disordered" evidence="12">
    <location>
        <begin position="169"/>
        <end position="208"/>
    </location>
</feature>
<evidence type="ECO:0000256" key="7">
    <source>
        <dbReference type="ARBA" id="ARBA00025767"/>
    </source>
</evidence>
<feature type="repeat" description="WD" evidence="11">
    <location>
        <begin position="373"/>
        <end position="402"/>
    </location>
</feature>
<comment type="similarity">
    <text evidence="7">Belongs to the WD repeat UTP18 family.</text>
</comment>
<keyword evidence="5" id="KW-0677">Repeat</keyword>
<dbReference type="InterPro" id="IPR001680">
    <property type="entry name" value="WD40_rpt"/>
</dbReference>
<dbReference type="GO" id="GO:0006364">
    <property type="term" value="P:rRNA processing"/>
    <property type="evidence" value="ECO:0007669"/>
    <property type="project" value="UniProtKB-KW"/>
</dbReference>
<evidence type="ECO:0000256" key="2">
    <source>
        <dbReference type="ARBA" id="ARBA00022552"/>
    </source>
</evidence>
<dbReference type="InterPro" id="IPR036322">
    <property type="entry name" value="WD40_repeat_dom_sf"/>
</dbReference>
<accession>A0AAD1S5U9</accession>
<dbReference type="PANTHER" id="PTHR18359">
    <property type="entry name" value="WD-REPEAT PROTEIN-RELATED"/>
    <property type="match status" value="1"/>
</dbReference>
<feature type="compositionally biased region" description="Basic and acidic residues" evidence="12">
    <location>
        <begin position="80"/>
        <end position="89"/>
    </location>
</feature>
<dbReference type="SMART" id="SM00320">
    <property type="entry name" value="WD40"/>
    <property type="match status" value="4"/>
</dbReference>
<evidence type="ECO:0000256" key="1">
    <source>
        <dbReference type="ARBA" id="ARBA00004604"/>
    </source>
</evidence>
<evidence type="ECO:0000256" key="3">
    <source>
        <dbReference type="ARBA" id="ARBA00022553"/>
    </source>
</evidence>
<evidence type="ECO:0000313" key="13">
    <source>
        <dbReference type="EMBL" id="CAH2291840.1"/>
    </source>
</evidence>
<dbReference type="InterPro" id="IPR015943">
    <property type="entry name" value="WD40/YVTN_repeat-like_dom_sf"/>
</dbReference>
<evidence type="ECO:0000256" key="12">
    <source>
        <dbReference type="SAM" id="MobiDB-lite"/>
    </source>
</evidence>
<evidence type="ECO:0000256" key="6">
    <source>
        <dbReference type="ARBA" id="ARBA00023242"/>
    </source>
</evidence>
<evidence type="ECO:0000256" key="8">
    <source>
        <dbReference type="ARBA" id="ARBA00058527"/>
    </source>
</evidence>
<comment type="function">
    <text evidence="8">Part of the small subunit (SSU) processome, first precursor of the small eukaryotic ribosomal subunit. During the assembly of the SSU processome in the nucleolus, many ribosome biogenesis factors, an RNA chaperone and ribosomal proteins associate with the nascent pre-rRNA and work in concert to generate RNA folding, modifications, rearrangements and cleavage as well as targeted degradation of pre-ribosomal RNA by the RNA exosome. Involved in nucleolar processing of pre-18S ribosomal RNA.</text>
</comment>
<reference evidence="13" key="1">
    <citation type="submission" date="2022-03" db="EMBL/GenBank/DDBJ databases">
        <authorList>
            <person name="Alioto T."/>
            <person name="Alioto T."/>
            <person name="Gomez Garrido J."/>
        </authorList>
    </citation>
    <scope>NUCLEOTIDE SEQUENCE</scope>
</reference>
<dbReference type="InterPro" id="IPR045161">
    <property type="entry name" value="Utp18"/>
</dbReference>
<evidence type="ECO:0000256" key="11">
    <source>
        <dbReference type="PROSITE-ProRule" id="PRU00221"/>
    </source>
</evidence>
<feature type="compositionally biased region" description="Polar residues" evidence="12">
    <location>
        <begin position="199"/>
        <end position="208"/>
    </location>
</feature>
<dbReference type="PROSITE" id="PS50082">
    <property type="entry name" value="WD_REPEATS_2"/>
    <property type="match status" value="1"/>
</dbReference>
<keyword evidence="2" id="KW-0698">rRNA processing</keyword>
<gene>
    <name evidence="13" type="ORF">PECUL_23A057209</name>
</gene>
<dbReference type="GO" id="GO:0034388">
    <property type="term" value="C:Pwp2p-containing subcomplex of 90S preribosome"/>
    <property type="evidence" value="ECO:0007669"/>
    <property type="project" value="TreeGrafter"/>
</dbReference>
<dbReference type="Gene3D" id="2.130.10.10">
    <property type="entry name" value="YVTN repeat-like/Quinoprotein amine dehydrogenase"/>
    <property type="match status" value="1"/>
</dbReference>
<dbReference type="GO" id="GO:0032040">
    <property type="term" value="C:small-subunit processome"/>
    <property type="evidence" value="ECO:0007669"/>
    <property type="project" value="TreeGrafter"/>
</dbReference>
<feature type="compositionally biased region" description="Acidic residues" evidence="12">
    <location>
        <begin position="180"/>
        <end position="198"/>
    </location>
</feature>